<reference evidence="2 3" key="1">
    <citation type="journal article" date="2016" name="Front. Microbiol.">
        <title>Genomic Resource of Rice Seed Associated Bacteria.</title>
        <authorList>
            <person name="Midha S."/>
            <person name="Bansal K."/>
            <person name="Sharma S."/>
            <person name="Kumar N."/>
            <person name="Patil P.P."/>
            <person name="Chaudhry V."/>
            <person name="Patil P.B."/>
        </authorList>
    </citation>
    <scope>NUCLEOTIDE SEQUENCE [LARGE SCALE GENOMIC DNA]</scope>
    <source>
        <strain evidence="2 3">NS355</strain>
    </source>
</reference>
<evidence type="ECO:0000313" key="3">
    <source>
        <dbReference type="Proteomes" id="UP000073923"/>
    </source>
</evidence>
<comment type="caution">
    <text evidence="2">The sequence shown here is derived from an EMBL/GenBank/DDBJ whole genome shotgun (WGS) entry which is preliminary data.</text>
</comment>
<accession>A0A147IWK4</accession>
<name>A0A147IWK4_9SPHN</name>
<dbReference type="PATRIC" id="fig|172044.3.peg.699"/>
<dbReference type="Proteomes" id="UP000073923">
    <property type="component" value="Unassembled WGS sequence"/>
</dbReference>
<dbReference type="AlphaFoldDB" id="A0A147IWK4"/>
<sequence length="64" mass="7165">MDGSIGDIPKKRGRKPQGGRQEGVLVRMPAEELAGVDEWRADQGDQPTRPEAIRRLVRKGLETR</sequence>
<evidence type="ECO:0000313" key="2">
    <source>
        <dbReference type="EMBL" id="KTW00162.1"/>
    </source>
</evidence>
<evidence type="ECO:0000256" key="1">
    <source>
        <dbReference type="SAM" id="MobiDB-lite"/>
    </source>
</evidence>
<dbReference type="EMBL" id="LDTF01000017">
    <property type="protein sequence ID" value="KTW00162.1"/>
    <property type="molecule type" value="Genomic_DNA"/>
</dbReference>
<protein>
    <recommendedName>
        <fullName evidence="4">Ribbon-helix-helix protein CopG domain-containing protein</fullName>
    </recommendedName>
</protein>
<gene>
    <name evidence="2" type="ORF">NS355_05045</name>
</gene>
<evidence type="ECO:0008006" key="4">
    <source>
        <dbReference type="Google" id="ProtNLM"/>
    </source>
</evidence>
<organism evidence="2 3">
    <name type="scientific">Sphingomonas yabuuchiae</name>
    <dbReference type="NCBI Taxonomy" id="172044"/>
    <lineage>
        <taxon>Bacteria</taxon>
        <taxon>Pseudomonadati</taxon>
        <taxon>Pseudomonadota</taxon>
        <taxon>Alphaproteobacteria</taxon>
        <taxon>Sphingomonadales</taxon>
        <taxon>Sphingomonadaceae</taxon>
        <taxon>Sphingomonas</taxon>
    </lineage>
</organism>
<proteinExistence type="predicted"/>
<feature type="region of interest" description="Disordered" evidence="1">
    <location>
        <begin position="1"/>
        <end position="29"/>
    </location>
</feature>